<dbReference type="RefSeq" id="WP_020441146.1">
    <property type="nucleotide sequence ID" value="NC_021663.1"/>
</dbReference>
<evidence type="ECO:0008006" key="3">
    <source>
        <dbReference type="Google" id="ProtNLM"/>
    </source>
</evidence>
<protein>
    <recommendedName>
        <fullName evidence="3">Lycopene beta cyclase</fullName>
    </recommendedName>
</protein>
<organism evidence="1 2">
    <name type="scientific">Corynebacterium terpenotabidum Y-11</name>
    <dbReference type="NCBI Taxonomy" id="1200352"/>
    <lineage>
        <taxon>Bacteria</taxon>
        <taxon>Bacillati</taxon>
        <taxon>Actinomycetota</taxon>
        <taxon>Actinomycetes</taxon>
        <taxon>Mycobacteriales</taxon>
        <taxon>Corynebacteriaceae</taxon>
        <taxon>Corynebacterium</taxon>
    </lineage>
</organism>
<name>S4XGK7_9CORY</name>
<evidence type="ECO:0000313" key="1">
    <source>
        <dbReference type="EMBL" id="AGP30785.1"/>
    </source>
</evidence>
<keyword evidence="2" id="KW-1185">Reference proteome</keyword>
<gene>
    <name evidence="1" type="ORF">A606_05690</name>
</gene>
<dbReference type="KEGG" id="cter:A606_05690"/>
<dbReference type="SUPFAM" id="SSF51905">
    <property type="entry name" value="FAD/NAD(P)-binding domain"/>
    <property type="match status" value="1"/>
</dbReference>
<dbReference type="OrthoDB" id="537501at2"/>
<dbReference type="STRING" id="1200352.A606_05690"/>
<sequence>MHIAVVGLGPAGSLLAHRAVHRGWTVDGYDPACGGTDIDPSLPSWRSTWGLPVAALPDWARDVIPFAGLCEDLRAYTPALHRLDYGRYGVIDRSALRSRLSPGIRLHRQRVDTLTARALGVDAVIDCRGVIDRPGSIRQVAYGLFLPVDIARDAGISPGVFMDWRPAPGASDDGADPGFLYVQSTGDSVLVEETVLATRTPTRELLPTLKARLHARLGPVAESAIGSETVHFPIDRRRRPWYLGADEHGTATFGAAGGLTHPATGYSVAAAAAAADTALDQLVEGVAHRGRWSAALAWRLRLLGSELIVRAGDGDVLPRFFDAFFRLPPGLQRGYLDGQNAAPVAAAMVSLAAFPRQALPFLRPLPTALRYTLKPR</sequence>
<dbReference type="PANTHER" id="PTHR39757">
    <property type="match status" value="1"/>
</dbReference>
<evidence type="ECO:0000313" key="2">
    <source>
        <dbReference type="Proteomes" id="UP000014809"/>
    </source>
</evidence>
<dbReference type="AlphaFoldDB" id="S4XGK7"/>
<reference evidence="1 2" key="1">
    <citation type="submission" date="2012-06" db="EMBL/GenBank/DDBJ databases">
        <title>Complete genome sequence of Corynebacterium terpenotabidum Y-11 (=DSM 44721).</title>
        <authorList>
            <person name="Ruckert C."/>
            <person name="Albersmeier A."/>
            <person name="Al-Dilaimi A."/>
            <person name="Szczepanowski R."/>
            <person name="Kalinowski J."/>
        </authorList>
    </citation>
    <scope>NUCLEOTIDE SEQUENCE [LARGE SCALE GENOMIC DNA]</scope>
    <source>
        <strain evidence="1 2">Y-11</strain>
    </source>
</reference>
<dbReference type="HOGENOM" id="CLU_032956_1_1_11"/>
<dbReference type="Pfam" id="PF05834">
    <property type="entry name" value="Lycopene_cycl"/>
    <property type="match status" value="1"/>
</dbReference>
<dbReference type="PANTHER" id="PTHR39757:SF5">
    <property type="entry name" value="OS02G0190600 PROTEIN"/>
    <property type="match status" value="1"/>
</dbReference>
<dbReference type="PATRIC" id="fig|1200352.3.peg.1152"/>
<dbReference type="eggNOG" id="COG0644">
    <property type="taxonomic scope" value="Bacteria"/>
</dbReference>
<proteinExistence type="predicted"/>
<dbReference type="Proteomes" id="UP000014809">
    <property type="component" value="Chromosome"/>
</dbReference>
<accession>S4XGK7</accession>
<dbReference type="EMBL" id="CP003696">
    <property type="protein sequence ID" value="AGP30785.1"/>
    <property type="molecule type" value="Genomic_DNA"/>
</dbReference>
<dbReference type="InterPro" id="IPR036188">
    <property type="entry name" value="FAD/NAD-bd_sf"/>
</dbReference>